<dbReference type="PANTHER" id="PTHR21143">
    <property type="entry name" value="INVERTEBRATE GUSTATORY RECEPTOR"/>
    <property type="match status" value="1"/>
</dbReference>
<evidence type="ECO:0000256" key="8">
    <source>
        <dbReference type="SAM" id="Phobius"/>
    </source>
</evidence>
<dbReference type="GO" id="GO:0030424">
    <property type="term" value="C:axon"/>
    <property type="evidence" value="ECO:0007669"/>
    <property type="project" value="TreeGrafter"/>
</dbReference>
<organism evidence="9 10">
    <name type="scientific">Rhamnusium bicolor</name>
    <dbReference type="NCBI Taxonomy" id="1586634"/>
    <lineage>
        <taxon>Eukaryota</taxon>
        <taxon>Metazoa</taxon>
        <taxon>Ecdysozoa</taxon>
        <taxon>Arthropoda</taxon>
        <taxon>Hexapoda</taxon>
        <taxon>Insecta</taxon>
        <taxon>Pterygota</taxon>
        <taxon>Neoptera</taxon>
        <taxon>Endopterygota</taxon>
        <taxon>Coleoptera</taxon>
        <taxon>Polyphaga</taxon>
        <taxon>Cucujiformia</taxon>
        <taxon>Chrysomeloidea</taxon>
        <taxon>Cerambycidae</taxon>
        <taxon>Lepturinae</taxon>
        <taxon>Rhagiini</taxon>
        <taxon>Rhamnusium</taxon>
    </lineage>
</organism>
<keyword evidence="3 8" id="KW-0812">Transmembrane</keyword>
<dbReference type="GO" id="GO:0007635">
    <property type="term" value="P:chemosensory behavior"/>
    <property type="evidence" value="ECO:0007669"/>
    <property type="project" value="TreeGrafter"/>
</dbReference>
<dbReference type="GO" id="GO:0043025">
    <property type="term" value="C:neuronal cell body"/>
    <property type="evidence" value="ECO:0007669"/>
    <property type="project" value="TreeGrafter"/>
</dbReference>
<dbReference type="EMBL" id="JANEYF010002289">
    <property type="protein sequence ID" value="KAJ8948613.1"/>
    <property type="molecule type" value="Genomic_DNA"/>
</dbReference>
<evidence type="ECO:0000256" key="3">
    <source>
        <dbReference type="ARBA" id="ARBA00022692"/>
    </source>
</evidence>
<evidence type="ECO:0000313" key="10">
    <source>
        <dbReference type="Proteomes" id="UP001162156"/>
    </source>
</evidence>
<sequence length="101" mass="11485">MRFGESVYIIMCCELSSSTGKKFQQLCHKFQADFDVSSRSRKELFKLADIAKSYKPKFTAANFFVVRKGTILGIIHIATTYLIVIIQFNSKGHEKNVKDTA</sequence>
<evidence type="ECO:0000256" key="5">
    <source>
        <dbReference type="ARBA" id="ARBA00023136"/>
    </source>
</evidence>
<dbReference type="GO" id="GO:0050909">
    <property type="term" value="P:sensory perception of taste"/>
    <property type="evidence" value="ECO:0007669"/>
    <property type="project" value="InterPro"/>
</dbReference>
<keyword evidence="7" id="KW-0807">Transducer</keyword>
<proteinExistence type="predicted"/>
<evidence type="ECO:0000256" key="4">
    <source>
        <dbReference type="ARBA" id="ARBA00022989"/>
    </source>
</evidence>
<evidence type="ECO:0000313" key="9">
    <source>
        <dbReference type="EMBL" id="KAJ8948613.1"/>
    </source>
</evidence>
<keyword evidence="6" id="KW-0675">Receptor</keyword>
<name>A0AAV8YCI3_9CUCU</name>
<dbReference type="Proteomes" id="UP001162156">
    <property type="component" value="Unassembled WGS sequence"/>
</dbReference>
<comment type="subcellular location">
    <subcellularLocation>
        <location evidence="1">Cell membrane</location>
        <topology evidence="1">Multi-pass membrane protein</topology>
    </subcellularLocation>
</comment>
<dbReference type="GO" id="GO:0007165">
    <property type="term" value="P:signal transduction"/>
    <property type="evidence" value="ECO:0007669"/>
    <property type="project" value="UniProtKB-KW"/>
</dbReference>
<dbReference type="AlphaFoldDB" id="A0AAV8YCI3"/>
<gene>
    <name evidence="9" type="ORF">NQ314_008376</name>
</gene>
<keyword evidence="4 8" id="KW-1133">Transmembrane helix</keyword>
<dbReference type="GO" id="GO:0008049">
    <property type="term" value="P:male courtship behavior"/>
    <property type="evidence" value="ECO:0007669"/>
    <property type="project" value="TreeGrafter"/>
</dbReference>
<dbReference type="PANTHER" id="PTHR21143:SF104">
    <property type="entry name" value="GUSTATORY RECEPTOR 8A-RELATED"/>
    <property type="match status" value="1"/>
</dbReference>
<evidence type="ECO:0000256" key="2">
    <source>
        <dbReference type="ARBA" id="ARBA00022475"/>
    </source>
</evidence>
<protein>
    <submittedName>
        <fullName evidence="9">Uncharacterized protein</fullName>
    </submittedName>
</protein>
<dbReference type="InterPro" id="IPR013604">
    <property type="entry name" value="7TM_chemorcpt"/>
</dbReference>
<comment type="caution">
    <text evidence="9">The sequence shown here is derived from an EMBL/GenBank/DDBJ whole genome shotgun (WGS) entry which is preliminary data.</text>
</comment>
<dbReference type="GO" id="GO:0030425">
    <property type="term" value="C:dendrite"/>
    <property type="evidence" value="ECO:0007669"/>
    <property type="project" value="TreeGrafter"/>
</dbReference>
<evidence type="ECO:0000256" key="6">
    <source>
        <dbReference type="ARBA" id="ARBA00023170"/>
    </source>
</evidence>
<keyword evidence="2" id="KW-1003">Cell membrane</keyword>
<feature type="transmembrane region" description="Helical" evidence="8">
    <location>
        <begin position="70"/>
        <end position="88"/>
    </location>
</feature>
<keyword evidence="5 8" id="KW-0472">Membrane</keyword>
<keyword evidence="10" id="KW-1185">Reference proteome</keyword>
<evidence type="ECO:0000256" key="7">
    <source>
        <dbReference type="ARBA" id="ARBA00023224"/>
    </source>
</evidence>
<dbReference type="Pfam" id="PF08395">
    <property type="entry name" value="7tm_7"/>
    <property type="match status" value="1"/>
</dbReference>
<evidence type="ECO:0000256" key="1">
    <source>
        <dbReference type="ARBA" id="ARBA00004651"/>
    </source>
</evidence>
<accession>A0AAV8YCI3</accession>
<dbReference type="GO" id="GO:0005886">
    <property type="term" value="C:plasma membrane"/>
    <property type="evidence" value="ECO:0007669"/>
    <property type="project" value="UniProtKB-SubCell"/>
</dbReference>
<reference evidence="9" key="1">
    <citation type="journal article" date="2023" name="Insect Mol. Biol.">
        <title>Genome sequencing provides insights into the evolution of gene families encoding plant cell wall-degrading enzymes in longhorned beetles.</title>
        <authorList>
            <person name="Shin N.R."/>
            <person name="Okamura Y."/>
            <person name="Kirsch R."/>
            <person name="Pauchet Y."/>
        </authorList>
    </citation>
    <scope>NUCLEOTIDE SEQUENCE</scope>
    <source>
        <strain evidence="9">RBIC_L_NR</strain>
    </source>
</reference>